<dbReference type="EMBL" id="RJSF01000019">
    <property type="protein sequence ID" value="RNM15835.1"/>
    <property type="molecule type" value="Genomic_DNA"/>
</dbReference>
<dbReference type="Proteomes" id="UP000279994">
    <property type="component" value="Unassembled WGS sequence"/>
</dbReference>
<evidence type="ECO:0000259" key="3">
    <source>
        <dbReference type="Pfam" id="PF13400"/>
    </source>
</evidence>
<gene>
    <name evidence="4" type="ORF">EFL26_06590</name>
</gene>
<reference evidence="4 5" key="1">
    <citation type="submission" date="2018-11" db="EMBL/GenBank/DDBJ databases">
        <authorList>
            <person name="Li F."/>
        </authorList>
    </citation>
    <scope>NUCLEOTIDE SEQUENCE [LARGE SCALE GENOMIC DNA]</scope>
    <source>
        <strain evidence="4 5">Gsoil 818</strain>
    </source>
</reference>
<feature type="compositionally biased region" description="Basic and acidic residues" evidence="1">
    <location>
        <begin position="9"/>
        <end position="20"/>
    </location>
</feature>
<protein>
    <recommendedName>
        <fullName evidence="3">Putative Flp pilus-assembly TadG-like N-terminal domain-containing protein</fullName>
    </recommendedName>
</protein>
<feature type="compositionally biased region" description="Basic and acidic residues" evidence="1">
    <location>
        <begin position="170"/>
        <end position="180"/>
    </location>
</feature>
<dbReference type="Pfam" id="PF13400">
    <property type="entry name" value="Tad"/>
    <property type="match status" value="1"/>
</dbReference>
<evidence type="ECO:0000256" key="2">
    <source>
        <dbReference type="SAM" id="Phobius"/>
    </source>
</evidence>
<proteinExistence type="predicted"/>
<feature type="region of interest" description="Disordered" evidence="1">
    <location>
        <begin position="614"/>
        <end position="636"/>
    </location>
</feature>
<feature type="region of interest" description="Disordered" evidence="1">
    <location>
        <begin position="1"/>
        <end position="196"/>
    </location>
</feature>
<keyword evidence="2" id="KW-0472">Membrane</keyword>
<accession>A0A3N0GTN8</accession>
<keyword evidence="2" id="KW-1133">Transmembrane helix</keyword>
<dbReference type="AlphaFoldDB" id="A0A3N0GTN8"/>
<evidence type="ECO:0000313" key="5">
    <source>
        <dbReference type="Proteomes" id="UP000279994"/>
    </source>
</evidence>
<evidence type="ECO:0000256" key="1">
    <source>
        <dbReference type="SAM" id="MobiDB-lite"/>
    </source>
</evidence>
<feature type="domain" description="Putative Flp pilus-assembly TadG-like N-terminal" evidence="3">
    <location>
        <begin position="214"/>
        <end position="262"/>
    </location>
</feature>
<keyword evidence="2" id="KW-0812">Transmembrane</keyword>
<name>A0A3N0GTN8_9ACTN</name>
<dbReference type="InterPro" id="IPR028087">
    <property type="entry name" value="Tad_N"/>
</dbReference>
<keyword evidence="5" id="KW-1185">Reference proteome</keyword>
<comment type="caution">
    <text evidence="4">The sequence shown here is derived from an EMBL/GenBank/DDBJ whole genome shotgun (WGS) entry which is preliminary data.</text>
</comment>
<organism evidence="4 5">
    <name type="scientific">Nocardioides pocheonensis</name>
    <dbReference type="NCBI Taxonomy" id="661485"/>
    <lineage>
        <taxon>Bacteria</taxon>
        <taxon>Bacillati</taxon>
        <taxon>Actinomycetota</taxon>
        <taxon>Actinomycetes</taxon>
        <taxon>Propionibacteriales</taxon>
        <taxon>Nocardioidaceae</taxon>
        <taxon>Nocardioides</taxon>
    </lineage>
</organism>
<feature type="compositionally biased region" description="Basic residues" evidence="1">
    <location>
        <begin position="55"/>
        <end position="65"/>
    </location>
</feature>
<sequence>MVPGPSPSDHARRAVWERPRRSGNVRRGQDGHGRASTTGGTGTRPPWTVRERGSIRGRVRPRRGVRLPAALRDDPVRPAVQRLPAGPPGRPSGCAHRGRADRPGLHRRDHDRRPDQVLHQGPGGARDRDHRRTGGHAVRLDQGQAAAGLRDREVRRGRRARAGPQRRLRPGQDPDGDRGGHAGAHGDVPGHRHRPERGRVVVVHVSRRRTDESGVIAILVALVTCVVLFGIAALVVDLGLARDTKQASQIASDASALAAATALYPDMTGTPDFVGAVAAAKTYAQKNFGVDSATGWSGCVDAGAQTYKPDPGNQCISFDAATSPTKVRVVMPSQAVRAGFGAVYGVSTYTISTQARAVVASPVSGSCALCFLGDVDTNNSDFTVSAASIAVDGSITSGPNSFWTAGGILVAGTVNGLDPDTITSSNYSPHPQQTAPFADPFASLAMPATPAQVRGNVAGCNATIQPGVYGNVSLGNNDTCTLAPGLYVITGLWQEGNHSLLKSSGGVTLYFTCGTTAAVRACLDTDVAGTGGRLDAKNGALSIAAGAPGYTGFAIIYDRKNPNALELQGNGGTEVTGGIYAPNASMTFNGTSKFGVSGGPVVVRSADGVGNGSGISVTNATSTNLTSDPSPASLDR</sequence>
<feature type="compositionally biased region" description="Polar residues" evidence="1">
    <location>
        <begin position="614"/>
        <end position="630"/>
    </location>
</feature>
<feature type="transmembrane region" description="Helical" evidence="2">
    <location>
        <begin position="215"/>
        <end position="236"/>
    </location>
</feature>
<evidence type="ECO:0000313" key="4">
    <source>
        <dbReference type="EMBL" id="RNM15835.1"/>
    </source>
</evidence>
<feature type="compositionally biased region" description="Basic and acidic residues" evidence="1">
    <location>
        <begin position="98"/>
        <end position="116"/>
    </location>
</feature>
<feature type="compositionally biased region" description="Basic residues" evidence="1">
    <location>
        <begin position="155"/>
        <end position="169"/>
    </location>
</feature>